<comment type="caution">
    <text evidence="7">The sequence shown here is derived from an EMBL/GenBank/DDBJ whole genome shotgun (WGS) entry which is preliminary data.</text>
</comment>
<evidence type="ECO:0000256" key="4">
    <source>
        <dbReference type="ARBA" id="ARBA00022989"/>
    </source>
</evidence>
<dbReference type="PANTHER" id="PTHR46730:SF4">
    <property type="entry name" value="POLYCYSTIC KIDNEY DISEASE PROTEIN 1-LIKE 1"/>
    <property type="match status" value="1"/>
</dbReference>
<dbReference type="GO" id="GO:0005886">
    <property type="term" value="C:plasma membrane"/>
    <property type="evidence" value="ECO:0007669"/>
    <property type="project" value="TreeGrafter"/>
</dbReference>
<feature type="domain" description="Bacteroidetes PKD-like" evidence="6">
    <location>
        <begin position="564"/>
        <end position="623"/>
    </location>
</feature>
<keyword evidence="4" id="KW-1133">Transmembrane helix</keyword>
<reference evidence="7" key="1">
    <citation type="submission" date="2016-11" db="EMBL/GenBank/DDBJ databases">
        <authorList>
            <person name="Varghese N."/>
            <person name="Submissions S."/>
        </authorList>
    </citation>
    <scope>NUCLEOTIDE SEQUENCE [LARGE SCALE GENOMIC DNA]</scope>
    <source>
        <strain evidence="7">DSM 16785</strain>
    </source>
</reference>
<dbReference type="GO" id="GO:0005261">
    <property type="term" value="F:monoatomic cation channel activity"/>
    <property type="evidence" value="ECO:0007669"/>
    <property type="project" value="TreeGrafter"/>
</dbReference>
<evidence type="ECO:0000256" key="2">
    <source>
        <dbReference type="ARBA" id="ARBA00022692"/>
    </source>
</evidence>
<keyword evidence="3" id="KW-0677">Repeat</keyword>
<dbReference type="Proteomes" id="UP000184334">
    <property type="component" value="Unassembled WGS sequence"/>
</dbReference>
<accession>A0A1M4UU26</accession>
<keyword evidence="2" id="KW-0812">Transmembrane</keyword>
<evidence type="ECO:0000259" key="6">
    <source>
        <dbReference type="Pfam" id="PF16820"/>
    </source>
</evidence>
<organism evidence="7 8">
    <name type="scientific">Marinitoga hydrogenitolerans (strain DSM 16785 / JCM 12826 / AT1271)</name>
    <dbReference type="NCBI Taxonomy" id="1122195"/>
    <lineage>
        <taxon>Bacteria</taxon>
        <taxon>Thermotogati</taxon>
        <taxon>Thermotogota</taxon>
        <taxon>Thermotogae</taxon>
        <taxon>Petrotogales</taxon>
        <taxon>Petrotogaceae</taxon>
        <taxon>Marinitoga</taxon>
    </lineage>
</organism>
<proteinExistence type="predicted"/>
<protein>
    <submittedName>
        <fullName evidence="7">PKD-like domain-containing protein</fullName>
    </submittedName>
</protein>
<dbReference type="Gene3D" id="2.60.40.10">
    <property type="entry name" value="Immunoglobulins"/>
    <property type="match status" value="2"/>
</dbReference>
<keyword evidence="5" id="KW-0472">Membrane</keyword>
<comment type="subcellular location">
    <subcellularLocation>
        <location evidence="1">Membrane</location>
    </subcellularLocation>
</comment>
<evidence type="ECO:0000256" key="5">
    <source>
        <dbReference type="ARBA" id="ARBA00023136"/>
    </source>
</evidence>
<dbReference type="RefSeq" id="WP_072863625.1">
    <property type="nucleotide sequence ID" value="NZ_FQUI01000008.1"/>
</dbReference>
<dbReference type="EMBL" id="FQUI01000008">
    <property type="protein sequence ID" value="SHE60236.1"/>
    <property type="molecule type" value="Genomic_DNA"/>
</dbReference>
<dbReference type="InterPro" id="IPR041696">
    <property type="entry name" value="PKD_3"/>
</dbReference>
<evidence type="ECO:0000256" key="3">
    <source>
        <dbReference type="ARBA" id="ARBA00022737"/>
    </source>
</evidence>
<dbReference type="Pfam" id="PF16820">
    <property type="entry name" value="PKD_3"/>
    <property type="match status" value="1"/>
</dbReference>
<dbReference type="PANTHER" id="PTHR46730">
    <property type="entry name" value="POLYCYSTIN-1"/>
    <property type="match status" value="1"/>
</dbReference>
<dbReference type="STRING" id="1122195.SAMN02745164_00775"/>
<evidence type="ECO:0000256" key="1">
    <source>
        <dbReference type="ARBA" id="ARBA00004370"/>
    </source>
</evidence>
<keyword evidence="8" id="KW-1185">Reference proteome</keyword>
<dbReference type="OrthoDB" id="1521709at2"/>
<gene>
    <name evidence="7" type="ORF">SAMN02745164_00775</name>
</gene>
<evidence type="ECO:0000313" key="7">
    <source>
        <dbReference type="EMBL" id="SHE60236.1"/>
    </source>
</evidence>
<evidence type="ECO:0000313" key="8">
    <source>
        <dbReference type="Proteomes" id="UP000184334"/>
    </source>
</evidence>
<dbReference type="GO" id="GO:0006816">
    <property type="term" value="P:calcium ion transport"/>
    <property type="evidence" value="ECO:0007669"/>
    <property type="project" value="TreeGrafter"/>
</dbReference>
<dbReference type="InterPro" id="IPR013783">
    <property type="entry name" value="Ig-like_fold"/>
</dbReference>
<name>A0A1M4UU26_MARH1</name>
<sequence length="2235" mass="250593">MGRFKKIFSLFMILMIFIVSFSAVKSVSIRTVNFDSWDFNVSTDFAVITPGIILNGNLFTAIVRNDTNPATIFADITLSVLSGKWEGDYLIIRFGPIELNSNETFILKNTEILDYLDMVTLKENNMTHISNLEDTTDFLNLELAEGKYELKIEIFEDDNNGNEVSKGVKSSSLAIINPDPIEFIKLPEGDTLYPTIKWSLSRVPWYSKTTSELEIEENGQIVFSRIFNHNEPDKNNLDLDIKGYPTGNNIEDGIFTYNITGEENDPIFKRGKTYTFRVIMKDSGGNVIAKTLDENITFDLSYPDMIYPTGEIEEINPIFEWNFDYDSEVAYYLLQIDGFGNLKVYGSQSYQLENSLDWGKFYKWKVIPYYEDNTPFFEPSEIEWMEFSTPQNNPPEVEIINPVEGDYLLYGETYTFEGNAVDNDPDDEITETWWEIEGKKYSGLSIEFTPKRRYIDSPLKILFFAKDKFNNTAQTEVNVFVKQPKLYILKPSDNSKFIVGENVEFEAFSQDLDEDIIWYDGENEIGSGEHIEYLFEESGEHIINVVSGDLSDSITIFIETVPVLSAENTEYEIYVGDSLTLTVEYENLESQNIQWILNGRTIGNEDTLEYTFNEPGNYTIIAKYETLSVTFNILVKNFPEIRIVSPLNNAKIKAGEEISLKAESKYADEDIIWYIDGNEIGKGEELKYTFNVEAEGPHTLMVKSGIASHEISIEIYVERFVKIISPKEKLLVLDINQTYLFKAEKQNIEEDIQWFVNDENIDSGSSFEYTFTKGGKYIIKAEANGFFDEITVNVVGEKYLIITSPQDGALFEIGQPIKFIADSKNLIEDIMWYANEDEIGKGNSLEYSFNEPGDYEIKAVSEGIEHSIIIKILPPETLNILSPEDGSKFFIGQEIEFEASGENLRGDIQWFANDVLIGNGKTFTYVFNAPGDYEIKAKSPTKETTIKIKILESQTLQIISPNDGNIYKLGKIVKLKANTRYETSIEWYANDTYLGEGKELEFIPENYGNFEIKAVADNLEKLVKIYVYKPISDLVIDGINNDAILFDDETIEAEALYEFDEAIGIKEKGWMLDGESISNDNKISISNLKPGNHILMFKIMDNMNNYAEIKISFKIIERLEIKIISPDDGSHFNLNDSIRLKMDLLKGNWNQIREINWYFNNTLVANGKDALVSNVGEGDIIVKVEVQDILDETYTKEISINISDKPVLEILMPKNNSTFKFGEEIKVVGNVYLTALEGKQNLDTNDIIWYLDGTEIGNGGVMFLENLEPGEHIIQAEYKDIISEINIKILDPIKAKILDSEEIPFNPGEELKIKGEGDGVLLWYLNGVEIGKGSILILDTKNITSQSKLTLKAVFNDIESEDSISLLPNTKPIISWEVPENEEKFVSNANIPIEVKVEDAEDGLLTYSVYIDGVKIGENINSIFAGTLNPGVHSLKIFAKDKLGVEISETRKIIINQKPNPTILSPQKGQEITAGMSLILEAIVQDDDPIENDKIIWMVDGEKVGNGLKFEFTEVLSTGEHFIDLYVEDQMGEYVQLSTDIVIVEKPNIRIIQPINDSIINIGSPLILQAEAFKGPNLPFEDNMINWKLDGTIIGTGKRIELNTNSLTSGEHAITAQVENVSDSVRIIINTQPIVDISQPLDGSILSTKELIIFKSSIIDAENNIKPENIKWFINGEEKGSGVSLNAGTLSAGDYRITVKAIDDNGLTGEKSISIKVISPLIANISSPENQGVFSQTAIINLTANISGGLAPYQINWTIKQPNTQDKILNGNNLNLNAFDLKPGNALILLEIKDALGNIVTKTKEIKIFEKTKVLIVKPENGHIYVKGQENINAVAKLFNAEGKNAKITWFLNDKKVGDGSVININTNNIENGNYVLKVNVKTKNEDISNSVNIIIREKLKIKILSTYDTVKSGEEITLKAFALDPLDGDIENIEWSSNLQGILGTGKELKVKLIPGKHLITAIAKNSKGKISKDTINILSLGNIKLSIESPSNGDIFTGAVEIPFKASALDADGSEITPENIIWISNIDGQIGNGLEINKKLSAGKHEITLTVMSKFNGSVTKKISIQVLKESKIEQNLVIDIEDGLLVIQNQPIELKAYKVGIDGDIIWNSDIDGELGTGDAIEAILSTPGIHKITASVGNISKSVKIKVIEYQEKRNVVAVVISLKGNAETKYKDQVNVLKILSPIYNKDILVIYNNTEIKLAFKDGTQKTYTINTNEGVKFENKREITFHE</sequence>